<dbReference type="RefSeq" id="WP_139449631.1">
    <property type="nucleotide sequence ID" value="NZ_SMDR01000003.1"/>
</dbReference>
<sequence length="236" mass="25618">MSAYSILALLHAGLGTLALLAFWTAGLSRKGGPLHRAAGKLYLLAMSALLAVAVPMSGVVLVQRSQVGGAFLLYLLVITVTAVWLSWRAIRDRRDWARYTGPVYRGLMWLNLVSALAIAAIGLLLAKNMQLIIVAFAGIGLFSFVSMRRFARARPEDPRWWLREHLNAMLGNGVATHIAFLSIGLPKVLPMLAGPTLQNLAWLGPLVVAFVAGSYLTRKFLPKRPAPKDARQPVAG</sequence>
<dbReference type="OrthoDB" id="5984490at2"/>
<feature type="transmembrane region" description="Helical" evidence="1">
    <location>
        <begin position="41"/>
        <end position="62"/>
    </location>
</feature>
<dbReference type="AlphaFoldDB" id="A0A5C4RQS2"/>
<feature type="transmembrane region" description="Helical" evidence="1">
    <location>
        <begin position="131"/>
        <end position="147"/>
    </location>
</feature>
<keyword evidence="1" id="KW-1133">Transmembrane helix</keyword>
<proteinExistence type="predicted"/>
<evidence type="ECO:0008006" key="4">
    <source>
        <dbReference type="Google" id="ProtNLM"/>
    </source>
</evidence>
<dbReference type="Proteomes" id="UP000305760">
    <property type="component" value="Unassembled WGS sequence"/>
</dbReference>
<keyword evidence="1" id="KW-0472">Membrane</keyword>
<feature type="transmembrane region" description="Helical" evidence="1">
    <location>
        <begin position="200"/>
        <end position="217"/>
    </location>
</feature>
<organism evidence="2 3">
    <name type="scientific">Arenimonas terrae</name>
    <dbReference type="NCBI Taxonomy" id="2546226"/>
    <lineage>
        <taxon>Bacteria</taxon>
        <taxon>Pseudomonadati</taxon>
        <taxon>Pseudomonadota</taxon>
        <taxon>Gammaproteobacteria</taxon>
        <taxon>Lysobacterales</taxon>
        <taxon>Lysobacteraceae</taxon>
        <taxon>Arenimonas</taxon>
    </lineage>
</organism>
<feature type="transmembrane region" description="Helical" evidence="1">
    <location>
        <begin position="68"/>
        <end position="87"/>
    </location>
</feature>
<keyword evidence="1" id="KW-0812">Transmembrane</keyword>
<evidence type="ECO:0000313" key="2">
    <source>
        <dbReference type="EMBL" id="TNJ33305.1"/>
    </source>
</evidence>
<feature type="transmembrane region" description="Helical" evidence="1">
    <location>
        <begin position="107"/>
        <end position="125"/>
    </location>
</feature>
<dbReference type="EMBL" id="SMDR01000003">
    <property type="protein sequence ID" value="TNJ33305.1"/>
    <property type="molecule type" value="Genomic_DNA"/>
</dbReference>
<feature type="transmembrane region" description="Helical" evidence="1">
    <location>
        <begin position="168"/>
        <end position="188"/>
    </location>
</feature>
<protein>
    <recommendedName>
        <fullName evidence="4">DUF2306 domain-containing protein</fullName>
    </recommendedName>
</protein>
<comment type="caution">
    <text evidence="2">The sequence shown here is derived from an EMBL/GenBank/DDBJ whole genome shotgun (WGS) entry which is preliminary data.</text>
</comment>
<evidence type="ECO:0000256" key="1">
    <source>
        <dbReference type="SAM" id="Phobius"/>
    </source>
</evidence>
<reference evidence="2 3" key="1">
    <citation type="submission" date="2019-03" db="EMBL/GenBank/DDBJ databases">
        <title>Arenimonas daejeonensis sp. nov., isolated from compost.</title>
        <authorList>
            <person name="Jeon C.O."/>
        </authorList>
    </citation>
    <scope>NUCLEOTIDE SEQUENCE [LARGE SCALE GENOMIC DNA]</scope>
    <source>
        <strain evidence="2 3">R29</strain>
    </source>
</reference>
<name>A0A5C4RQS2_9GAMM</name>
<keyword evidence="3" id="KW-1185">Reference proteome</keyword>
<accession>A0A5C4RQS2</accession>
<feature type="transmembrane region" description="Helical" evidence="1">
    <location>
        <begin position="6"/>
        <end position="29"/>
    </location>
</feature>
<evidence type="ECO:0000313" key="3">
    <source>
        <dbReference type="Proteomes" id="UP000305760"/>
    </source>
</evidence>
<gene>
    <name evidence="2" type="ORF">E1B00_13495</name>
</gene>